<accession>A0ABT3N1N3</accession>
<organism evidence="1 2">
    <name type="scientific">Endozoicomonas gorgoniicola</name>
    <dbReference type="NCBI Taxonomy" id="1234144"/>
    <lineage>
        <taxon>Bacteria</taxon>
        <taxon>Pseudomonadati</taxon>
        <taxon>Pseudomonadota</taxon>
        <taxon>Gammaproteobacteria</taxon>
        <taxon>Oceanospirillales</taxon>
        <taxon>Endozoicomonadaceae</taxon>
        <taxon>Endozoicomonas</taxon>
    </lineage>
</organism>
<evidence type="ECO:0008006" key="3">
    <source>
        <dbReference type="Google" id="ProtNLM"/>
    </source>
</evidence>
<protein>
    <recommendedName>
        <fullName evidence="3">XRE family transcriptional regulator</fullName>
    </recommendedName>
</protein>
<proteinExistence type="predicted"/>
<dbReference type="RefSeq" id="WP_262565296.1">
    <property type="nucleotide sequence ID" value="NZ_JAPFCC010000001.1"/>
</dbReference>
<keyword evidence="2" id="KW-1185">Reference proteome</keyword>
<comment type="caution">
    <text evidence="1">The sequence shown here is derived from an EMBL/GenBank/DDBJ whole genome shotgun (WGS) entry which is preliminary data.</text>
</comment>
<evidence type="ECO:0000313" key="2">
    <source>
        <dbReference type="Proteomes" id="UP001209854"/>
    </source>
</evidence>
<dbReference type="InterPro" id="IPR010982">
    <property type="entry name" value="Lambda_DNA-bd_dom_sf"/>
</dbReference>
<dbReference type="EMBL" id="JAPFCC010000001">
    <property type="protein sequence ID" value="MCW7555545.1"/>
    <property type="molecule type" value="Genomic_DNA"/>
</dbReference>
<dbReference type="Gene3D" id="1.10.260.40">
    <property type="entry name" value="lambda repressor-like DNA-binding domains"/>
    <property type="match status" value="1"/>
</dbReference>
<gene>
    <name evidence="1" type="ORF">NX722_23560</name>
</gene>
<sequence length="78" mass="9368">MAIFITKFQFYLRQKSIPYSDITRHLGCDRSSINRWKKGEQFPNKLTADRIIDLYGQYSIPMDYNSIYEPTIEIRDKQ</sequence>
<name>A0ABT3N1N3_9GAMM</name>
<evidence type="ECO:0000313" key="1">
    <source>
        <dbReference type="EMBL" id="MCW7555545.1"/>
    </source>
</evidence>
<dbReference type="Proteomes" id="UP001209854">
    <property type="component" value="Unassembled WGS sequence"/>
</dbReference>
<reference evidence="1 2" key="1">
    <citation type="submission" date="2022-10" db="EMBL/GenBank/DDBJ databases">
        <title>High-quality genome sequences of two octocoral-associated bacteria, Endozoicomonas euniceicola EF212 and Endozoicomonas gorgoniicola PS125.</title>
        <authorList>
            <person name="Chiou Y.-J."/>
            <person name="Chen Y.-H."/>
        </authorList>
    </citation>
    <scope>NUCLEOTIDE SEQUENCE [LARGE SCALE GENOMIC DNA]</scope>
    <source>
        <strain evidence="1 2">PS125</strain>
    </source>
</reference>